<dbReference type="EMBL" id="CM010718">
    <property type="protein sequence ID" value="RZC58995.1"/>
    <property type="molecule type" value="Genomic_DNA"/>
</dbReference>
<dbReference type="Gene3D" id="3.40.50.2000">
    <property type="entry name" value="Glycogen Phosphorylase B"/>
    <property type="match status" value="1"/>
</dbReference>
<sequence>MEHTLLPHVIVMQSPGMGHFIPVTEFTKRLVLDNGFSATLIIPTETNSPFEALKLALTSLPSAINPIFLPPVDLSDLPNDANIMIHIFSTVHRSLPSLSDAIRTITTTHRVVSLVVDLFCTDAIKIAGEFNINAYIFSSSFAMDLSSIYHSPKLGLLL</sequence>
<accession>A0A4Y7JH76</accession>
<dbReference type="OMA" id="PNDANIM"/>
<keyword evidence="1" id="KW-0808">Transferase</keyword>
<name>A0A4Y7JH76_PAPSO</name>
<evidence type="ECO:0000313" key="3">
    <source>
        <dbReference type="Proteomes" id="UP000316621"/>
    </source>
</evidence>
<keyword evidence="1" id="KW-0328">Glycosyltransferase</keyword>
<keyword evidence="3" id="KW-1185">Reference proteome</keyword>
<evidence type="ECO:0000256" key="1">
    <source>
        <dbReference type="ARBA" id="ARBA00022676"/>
    </source>
</evidence>
<dbReference type="Gramene" id="RZC58995">
    <property type="protein sequence ID" value="RZC58995"/>
    <property type="gene ID" value="C5167_006301"/>
</dbReference>
<proteinExistence type="predicted"/>
<dbReference type="GO" id="GO:0016757">
    <property type="term" value="F:glycosyltransferase activity"/>
    <property type="evidence" value="ECO:0007669"/>
    <property type="project" value="UniProtKB-KW"/>
</dbReference>
<organism evidence="2 3">
    <name type="scientific">Papaver somniferum</name>
    <name type="common">Opium poppy</name>
    <dbReference type="NCBI Taxonomy" id="3469"/>
    <lineage>
        <taxon>Eukaryota</taxon>
        <taxon>Viridiplantae</taxon>
        <taxon>Streptophyta</taxon>
        <taxon>Embryophyta</taxon>
        <taxon>Tracheophyta</taxon>
        <taxon>Spermatophyta</taxon>
        <taxon>Magnoliopsida</taxon>
        <taxon>Ranunculales</taxon>
        <taxon>Papaveraceae</taxon>
        <taxon>Papaveroideae</taxon>
        <taxon>Papaver</taxon>
    </lineage>
</organism>
<dbReference type="Proteomes" id="UP000316621">
    <property type="component" value="Chromosome 4"/>
</dbReference>
<dbReference type="PANTHER" id="PTHR48046">
    <property type="entry name" value="UDP-GLYCOSYLTRANSFERASE 72E1"/>
    <property type="match status" value="1"/>
</dbReference>
<dbReference type="AlphaFoldDB" id="A0A4Y7JH76"/>
<reference evidence="2 3" key="1">
    <citation type="journal article" date="2018" name="Science">
        <title>The opium poppy genome and morphinan production.</title>
        <authorList>
            <person name="Guo L."/>
            <person name="Winzer T."/>
            <person name="Yang X."/>
            <person name="Li Y."/>
            <person name="Ning Z."/>
            <person name="He Z."/>
            <person name="Teodor R."/>
            <person name="Lu Y."/>
            <person name="Bowser T.A."/>
            <person name="Graham I.A."/>
            <person name="Ye K."/>
        </authorList>
    </citation>
    <scope>NUCLEOTIDE SEQUENCE [LARGE SCALE GENOMIC DNA]</scope>
    <source>
        <strain evidence="3">cv. HN1</strain>
        <tissue evidence="2">Leaves</tissue>
    </source>
</reference>
<evidence type="ECO:0000313" key="2">
    <source>
        <dbReference type="EMBL" id="RZC58995.1"/>
    </source>
</evidence>
<dbReference type="SUPFAM" id="SSF53756">
    <property type="entry name" value="UDP-Glycosyltransferase/glycogen phosphorylase"/>
    <property type="match status" value="1"/>
</dbReference>
<gene>
    <name evidence="2" type="ORF">C5167_006301</name>
</gene>
<dbReference type="PANTHER" id="PTHR48046:SF6">
    <property type="entry name" value="GLYCOSYLTRANSFERASE"/>
    <property type="match status" value="1"/>
</dbReference>
<protein>
    <submittedName>
        <fullName evidence="2">Uncharacterized protein</fullName>
    </submittedName>
</protein>